<dbReference type="InterPro" id="IPR056918">
    <property type="entry name" value="8xMP"/>
</dbReference>
<dbReference type="EMBL" id="JABBGJ010000038">
    <property type="protein sequence ID" value="NMM02324.1"/>
    <property type="molecule type" value="Genomic_DNA"/>
</dbReference>
<name>A0A848IRB3_9BURK</name>
<reference evidence="2 3" key="1">
    <citation type="submission" date="2020-04" db="EMBL/GenBank/DDBJ databases">
        <title>Paraburkholderia sp. RP-4-7 isolated from soil.</title>
        <authorList>
            <person name="Dahal R.H."/>
        </authorList>
    </citation>
    <scope>NUCLEOTIDE SEQUENCE [LARGE SCALE GENOMIC DNA]</scope>
    <source>
        <strain evidence="2 3">RP-4-7</strain>
    </source>
</reference>
<evidence type="ECO:0000313" key="3">
    <source>
        <dbReference type="Proteomes" id="UP000544134"/>
    </source>
</evidence>
<keyword evidence="1" id="KW-0812">Transmembrane</keyword>
<keyword evidence="1" id="KW-0472">Membrane</keyword>
<dbReference type="Pfam" id="PF24838">
    <property type="entry name" value="8xMP"/>
    <property type="match status" value="1"/>
</dbReference>
<keyword evidence="1" id="KW-1133">Transmembrane helix</keyword>
<evidence type="ECO:0000313" key="2">
    <source>
        <dbReference type="EMBL" id="NMM02324.1"/>
    </source>
</evidence>
<keyword evidence="3" id="KW-1185">Reference proteome</keyword>
<dbReference type="AlphaFoldDB" id="A0A848IRB3"/>
<sequence length="201" mass="22707">MGLLLQYALDIRKFEIELYWKRATYFWVLIAAAFTGHFVILGADEKHFPDKQYLAYIVACLGLVLTFAWYQANKGSKYWQENWENHVDSIEDSVIGPLYKTILARPPSANLVERLVGPAPVSVSKINQWVNIFTLFVWGCLVYNTLAPFDLRAPLSVKHVVVGFATGLCCVVLLCLARTHRGGHEHIATTRVTAISRGRQP</sequence>
<accession>A0A848IRB3</accession>
<gene>
    <name evidence="2" type="ORF">HHL24_30920</name>
</gene>
<proteinExistence type="predicted"/>
<comment type="caution">
    <text evidence="2">The sequence shown here is derived from an EMBL/GenBank/DDBJ whole genome shotgun (WGS) entry which is preliminary data.</text>
</comment>
<feature type="transmembrane region" description="Helical" evidence="1">
    <location>
        <begin position="129"/>
        <end position="147"/>
    </location>
</feature>
<feature type="transmembrane region" description="Helical" evidence="1">
    <location>
        <begin position="159"/>
        <end position="177"/>
    </location>
</feature>
<protein>
    <submittedName>
        <fullName evidence="2">Uncharacterized protein</fullName>
    </submittedName>
</protein>
<dbReference type="Proteomes" id="UP000544134">
    <property type="component" value="Unassembled WGS sequence"/>
</dbReference>
<evidence type="ECO:0000256" key="1">
    <source>
        <dbReference type="SAM" id="Phobius"/>
    </source>
</evidence>
<feature type="transmembrane region" description="Helical" evidence="1">
    <location>
        <begin position="23"/>
        <end position="41"/>
    </location>
</feature>
<organism evidence="2 3">
    <name type="scientific">Paraburkholderia polaris</name>
    <dbReference type="NCBI Taxonomy" id="2728848"/>
    <lineage>
        <taxon>Bacteria</taxon>
        <taxon>Pseudomonadati</taxon>
        <taxon>Pseudomonadota</taxon>
        <taxon>Betaproteobacteria</taxon>
        <taxon>Burkholderiales</taxon>
        <taxon>Burkholderiaceae</taxon>
        <taxon>Paraburkholderia</taxon>
    </lineage>
</organism>
<feature type="transmembrane region" description="Helical" evidence="1">
    <location>
        <begin position="53"/>
        <end position="70"/>
    </location>
</feature>